<comment type="caution">
    <text evidence="1">The sequence shown here is derived from an EMBL/GenBank/DDBJ whole genome shotgun (WGS) entry which is preliminary data.</text>
</comment>
<reference evidence="1" key="1">
    <citation type="submission" date="2021-06" db="EMBL/GenBank/DDBJ databases">
        <authorList>
            <person name="Kallberg Y."/>
            <person name="Tangrot J."/>
            <person name="Rosling A."/>
        </authorList>
    </citation>
    <scope>NUCLEOTIDE SEQUENCE</scope>
    <source>
        <strain evidence="1">FL130A</strain>
    </source>
</reference>
<organism evidence="1 2">
    <name type="scientific">Ambispora leptoticha</name>
    <dbReference type="NCBI Taxonomy" id="144679"/>
    <lineage>
        <taxon>Eukaryota</taxon>
        <taxon>Fungi</taxon>
        <taxon>Fungi incertae sedis</taxon>
        <taxon>Mucoromycota</taxon>
        <taxon>Glomeromycotina</taxon>
        <taxon>Glomeromycetes</taxon>
        <taxon>Archaeosporales</taxon>
        <taxon>Ambisporaceae</taxon>
        <taxon>Ambispora</taxon>
    </lineage>
</organism>
<dbReference type="EMBL" id="CAJVPS010027682">
    <property type="protein sequence ID" value="CAG8724606.1"/>
    <property type="molecule type" value="Genomic_DNA"/>
</dbReference>
<proteinExistence type="predicted"/>
<dbReference type="PANTHER" id="PTHR46579:SF2">
    <property type="entry name" value="C2H2-TYPE DOMAIN-CONTAINING PROTEIN"/>
    <property type="match status" value="1"/>
</dbReference>
<sequence>LLLNMVKLIKKKYGPKKITPNLHLCLNICECVNDYGPMYAFWCFSYERMNGLLGSFYNSNRKIEIELFKTIQSYSLLEELTKQAEGHFHTCLQFIKQRTTKGSLFIQNENDRYEFLSMSRNIEESSGTGVEPFSGEILGPKNARKILSKEISDILTKYYNNAYNYSFKSLNDRNIRRSESIPVLPRVTEFGKVKISDEIFGSTSAAKQKRLAKILAKFILANRSTDIYPGIVQFYFEHVVQLPEGPKKHVLVFVHWFKPVDNHKIRYHCQVDDICNIELWNRNFYNISRDCIIPIHNILGRFISGTVKVGKKNLIEYMSVIPVNRKFHI</sequence>
<dbReference type="PANTHER" id="PTHR46579">
    <property type="entry name" value="F5/8 TYPE C DOMAIN-CONTAINING PROTEIN-RELATED"/>
    <property type="match status" value="1"/>
</dbReference>
<evidence type="ECO:0000313" key="2">
    <source>
        <dbReference type="Proteomes" id="UP000789508"/>
    </source>
</evidence>
<protein>
    <submittedName>
        <fullName evidence="1">1471_t:CDS:1</fullName>
    </submittedName>
</protein>
<dbReference type="OrthoDB" id="2425894at2759"/>
<accession>A0A9N9I8I9</accession>
<dbReference type="AlphaFoldDB" id="A0A9N9I8I9"/>
<keyword evidence="2" id="KW-1185">Reference proteome</keyword>
<evidence type="ECO:0000313" key="1">
    <source>
        <dbReference type="EMBL" id="CAG8724606.1"/>
    </source>
</evidence>
<gene>
    <name evidence="1" type="ORF">ALEPTO_LOCUS12391</name>
</gene>
<name>A0A9N9I8I9_9GLOM</name>
<dbReference type="Proteomes" id="UP000789508">
    <property type="component" value="Unassembled WGS sequence"/>
</dbReference>
<feature type="non-terminal residue" evidence="1">
    <location>
        <position position="329"/>
    </location>
</feature>